<keyword evidence="5" id="KW-0067">ATP-binding</keyword>
<dbReference type="SMART" id="SM00360">
    <property type="entry name" value="RRM"/>
    <property type="match status" value="1"/>
</dbReference>
<dbReference type="PANTHER" id="PTHR23003">
    <property type="entry name" value="RNA RECOGNITION MOTIF RRM DOMAIN CONTAINING PROTEIN"/>
    <property type="match status" value="1"/>
</dbReference>
<dbReference type="PROSITE" id="PS51938">
    <property type="entry name" value="SUZ_C"/>
    <property type="match status" value="1"/>
</dbReference>
<proteinExistence type="predicted"/>
<keyword evidence="4" id="KW-0347">Helicase</keyword>
<evidence type="ECO:0000313" key="13">
    <source>
        <dbReference type="EMBL" id="OXG24425.1"/>
    </source>
</evidence>
<feature type="compositionally biased region" description="Low complexity" evidence="9">
    <location>
        <begin position="582"/>
        <end position="593"/>
    </location>
</feature>
<dbReference type="GO" id="GO:0004386">
    <property type="term" value="F:helicase activity"/>
    <property type="evidence" value="ECO:0007669"/>
    <property type="project" value="UniProtKB-KW"/>
</dbReference>
<feature type="region of interest" description="Disordered" evidence="9">
    <location>
        <begin position="569"/>
        <end position="755"/>
    </location>
</feature>
<dbReference type="SUPFAM" id="SSF54928">
    <property type="entry name" value="RNA-binding domain, RBD"/>
    <property type="match status" value="1"/>
</dbReference>
<evidence type="ECO:0000256" key="6">
    <source>
        <dbReference type="ARBA" id="ARBA00022884"/>
    </source>
</evidence>
<feature type="compositionally biased region" description="Gly residues" evidence="9">
    <location>
        <begin position="696"/>
        <end position="708"/>
    </location>
</feature>
<feature type="compositionally biased region" description="Polar residues" evidence="9">
    <location>
        <begin position="55"/>
        <end position="69"/>
    </location>
</feature>
<evidence type="ECO:0000256" key="1">
    <source>
        <dbReference type="ARBA" id="ARBA00004123"/>
    </source>
</evidence>
<dbReference type="InterPro" id="IPR000504">
    <property type="entry name" value="RRM_dom"/>
</dbReference>
<sequence>MDSRSPPLLALQSLSLSPPAAGYPNPAASSAYRYNTMFGAPAGMGTAPQPAASPDWSSANKRSSRSGLPNNWYDPNEYRRDVPSPPSTLSPPSSIPTTASSNPRQAYPYQPQPSYPEGGFGMPMGIVGTPSPPPMGYAPIGFSGAYAIPRQHPQVSNPADGWRNGYAMPAIPTQDDDVIPTAIVIKNIPFAVTRETLLGVMESLGAPLPYAFNYHHDNGVFRGLAFANFRAPDEAASVVAALNGYDVQGRKLRVEYKKVLQPGEKDKIEREKALKRMRSLQFDRKEMPPPLTLPIRHQQPPTLAGYDQSPPHSASAASTNSNSQGDNLPSTLDMNDPMTLDIYSRVLVFKEDRMRDELAFSKNLSPTERRIVHLVAQKLGLTSVTRGDEEQCVVVTREPQHPALLSATSLTSPTYLSPYGSQQNSTSSSGGGGNVGHSGGSGEPSPNLRYKKSMPDLRGFNSPAVARDPARSLNPQRSSGNIREMGREYASMGAVGGRRLNGHASAAPLNVNSQNHAYGNGNGNTNGREHGYGGFNGLFGNSVNDIPPVPPLPSGLGMHNKMYSVSSVNGVNGIGHGHTHSHSYSQTQSHAQSGRVSPEDLLSPTSTTSFSGQQQVPSPQPQPSQPQQSSQPQSSHTSSQSQSQSQSQGHVQSQPLRNPRGPAGESRGFGGTQSSLNSMSGGLGGLKSVASRNMLGGAGSGSGSGLGSAPGPPGSVIGGALVSSPASTGNASAGAGGGYERDTEETMRTRESLDI</sequence>
<evidence type="ECO:0000313" key="14">
    <source>
        <dbReference type="Proteomes" id="UP000199727"/>
    </source>
</evidence>
<feature type="compositionally biased region" description="Low complexity" evidence="9">
    <location>
        <begin position="625"/>
        <end position="655"/>
    </location>
</feature>
<evidence type="ECO:0000259" key="10">
    <source>
        <dbReference type="PROSITE" id="PS50102"/>
    </source>
</evidence>
<feature type="region of interest" description="Disordered" evidence="9">
    <location>
        <begin position="38"/>
        <end position="114"/>
    </location>
</feature>
<dbReference type="CDD" id="cd12253">
    <property type="entry name" value="RRM_PIN4_like"/>
    <property type="match status" value="1"/>
</dbReference>
<dbReference type="EMBL" id="AMKT01000032">
    <property type="protein sequence ID" value="OXG24425.1"/>
    <property type="molecule type" value="Genomic_DNA"/>
</dbReference>
<dbReference type="GO" id="GO:0003677">
    <property type="term" value="F:DNA binding"/>
    <property type="evidence" value="ECO:0007669"/>
    <property type="project" value="UniProtKB-ARBA"/>
</dbReference>
<dbReference type="GO" id="GO:0005737">
    <property type="term" value="C:cytoplasm"/>
    <property type="evidence" value="ECO:0007669"/>
    <property type="project" value="TreeGrafter"/>
</dbReference>
<dbReference type="SUPFAM" id="SSF82708">
    <property type="entry name" value="R3H domain"/>
    <property type="match status" value="1"/>
</dbReference>
<feature type="domain" description="R3H" evidence="11">
    <location>
        <begin position="336"/>
        <end position="400"/>
    </location>
</feature>
<dbReference type="FunFam" id="3.30.1370.50:FF:000002">
    <property type="entry name" value="Immunoglobulin mu DNA-binding protein 2"/>
    <property type="match status" value="1"/>
</dbReference>
<feature type="compositionally biased region" description="Low complexity" evidence="9">
    <location>
        <begin position="90"/>
        <end position="109"/>
    </location>
</feature>
<dbReference type="InterPro" id="IPR034186">
    <property type="entry name" value="PIN4-like_RRM"/>
</dbReference>
<keyword evidence="7" id="KW-0539">Nucleus</keyword>
<keyword evidence="6 8" id="KW-0694">RNA-binding</keyword>
<dbReference type="InterPro" id="IPR034069">
    <property type="entry name" value="R3H_Cip2"/>
</dbReference>
<evidence type="ECO:0000256" key="3">
    <source>
        <dbReference type="ARBA" id="ARBA00022801"/>
    </source>
</evidence>
<name>A0A854QKI2_CRYNE</name>
<dbReference type="InterPro" id="IPR036867">
    <property type="entry name" value="R3H_dom_sf"/>
</dbReference>
<dbReference type="SMART" id="SM00393">
    <property type="entry name" value="R3H"/>
    <property type="match status" value="1"/>
</dbReference>
<dbReference type="GO" id="GO:0003729">
    <property type="term" value="F:mRNA binding"/>
    <property type="evidence" value="ECO:0007669"/>
    <property type="project" value="TreeGrafter"/>
</dbReference>
<reference evidence="13 14" key="1">
    <citation type="submission" date="2017-06" db="EMBL/GenBank/DDBJ databases">
        <title>Global population genomics of the pathogenic fungus Cryptococcus neoformans var. grubii.</title>
        <authorList>
            <person name="Cuomo C."/>
            <person name="Litvintseva A."/>
            <person name="Chen Y."/>
            <person name="Young S."/>
            <person name="Zeng Q."/>
            <person name="Chapman S."/>
            <person name="Gujja S."/>
            <person name="Saif S."/>
            <person name="Birren B."/>
        </authorList>
    </citation>
    <scope>NUCLEOTIDE SEQUENCE [LARGE SCALE GENOMIC DNA]</scope>
    <source>
        <strain evidence="13 14">Tu259-1</strain>
    </source>
</reference>
<feature type="domain" description="SUZ-C" evidence="12">
    <location>
        <begin position="623"/>
        <end position="673"/>
    </location>
</feature>
<dbReference type="InterPro" id="IPR012677">
    <property type="entry name" value="Nucleotide-bd_a/b_plait_sf"/>
</dbReference>
<dbReference type="PROSITE" id="PS51061">
    <property type="entry name" value="R3H"/>
    <property type="match status" value="1"/>
</dbReference>
<evidence type="ECO:0000256" key="4">
    <source>
        <dbReference type="ARBA" id="ARBA00022806"/>
    </source>
</evidence>
<feature type="compositionally biased region" description="Low complexity" evidence="9">
    <location>
        <begin position="723"/>
        <end position="733"/>
    </location>
</feature>
<dbReference type="OrthoDB" id="434258at2759"/>
<dbReference type="InterPro" id="IPR024642">
    <property type="entry name" value="SUZ-C"/>
</dbReference>
<dbReference type="Pfam" id="PF01424">
    <property type="entry name" value="R3H"/>
    <property type="match status" value="1"/>
</dbReference>
<comment type="caution">
    <text evidence="13">The sequence shown here is derived from an EMBL/GenBank/DDBJ whole genome shotgun (WGS) entry which is preliminary data.</text>
</comment>
<feature type="compositionally biased region" description="Polar residues" evidence="9">
    <location>
        <begin position="324"/>
        <end position="333"/>
    </location>
</feature>
<feature type="compositionally biased region" description="Low complexity" evidence="9">
    <location>
        <begin position="313"/>
        <end position="323"/>
    </location>
</feature>
<dbReference type="InterPro" id="IPR035979">
    <property type="entry name" value="RBD_domain_sf"/>
</dbReference>
<evidence type="ECO:0000256" key="8">
    <source>
        <dbReference type="PROSITE-ProRule" id="PRU00176"/>
    </source>
</evidence>
<dbReference type="AlphaFoldDB" id="A0A854QKI2"/>
<dbReference type="GO" id="GO:0005634">
    <property type="term" value="C:nucleus"/>
    <property type="evidence" value="ECO:0007669"/>
    <property type="project" value="UniProtKB-SubCell"/>
</dbReference>
<dbReference type="InterPro" id="IPR050374">
    <property type="entry name" value="RRT5_SRSF_SR"/>
</dbReference>
<dbReference type="Gene3D" id="3.30.70.330">
    <property type="match status" value="1"/>
</dbReference>
<feature type="region of interest" description="Disordered" evidence="9">
    <location>
        <begin position="279"/>
        <end position="336"/>
    </location>
</feature>
<dbReference type="Gene3D" id="3.30.1370.50">
    <property type="entry name" value="R3H-like domain"/>
    <property type="match status" value="1"/>
</dbReference>
<dbReference type="GO" id="GO:0016787">
    <property type="term" value="F:hydrolase activity"/>
    <property type="evidence" value="ECO:0007669"/>
    <property type="project" value="UniProtKB-KW"/>
</dbReference>
<accession>A0A854QKI2</accession>
<gene>
    <name evidence="13" type="ORF">C361_02278</name>
</gene>
<organism evidence="13 14">
    <name type="scientific">Cryptococcus neoformans Tu259-1</name>
    <dbReference type="NCBI Taxonomy" id="1230072"/>
    <lineage>
        <taxon>Eukaryota</taxon>
        <taxon>Fungi</taxon>
        <taxon>Dikarya</taxon>
        <taxon>Basidiomycota</taxon>
        <taxon>Agaricomycotina</taxon>
        <taxon>Tremellomycetes</taxon>
        <taxon>Tremellales</taxon>
        <taxon>Cryptococcaceae</taxon>
        <taxon>Cryptococcus</taxon>
        <taxon>Cryptococcus neoformans species complex</taxon>
    </lineage>
</organism>
<evidence type="ECO:0000256" key="7">
    <source>
        <dbReference type="ARBA" id="ARBA00023242"/>
    </source>
</evidence>
<feature type="domain" description="RRM" evidence="10">
    <location>
        <begin position="181"/>
        <end position="259"/>
    </location>
</feature>
<evidence type="ECO:0000256" key="2">
    <source>
        <dbReference type="ARBA" id="ARBA00022741"/>
    </source>
</evidence>
<keyword evidence="3" id="KW-0378">Hydrolase</keyword>
<feature type="compositionally biased region" description="Basic and acidic residues" evidence="9">
    <location>
        <begin position="739"/>
        <end position="755"/>
    </location>
</feature>
<dbReference type="GO" id="GO:0005524">
    <property type="term" value="F:ATP binding"/>
    <property type="evidence" value="ECO:0007669"/>
    <property type="project" value="UniProtKB-KW"/>
</dbReference>
<evidence type="ECO:0000259" key="11">
    <source>
        <dbReference type="PROSITE" id="PS51061"/>
    </source>
</evidence>
<feature type="region of interest" description="Disordered" evidence="9">
    <location>
        <begin position="414"/>
        <end position="484"/>
    </location>
</feature>
<dbReference type="InterPro" id="IPR001374">
    <property type="entry name" value="R3H_dom"/>
</dbReference>
<keyword evidence="2" id="KW-0547">Nucleotide-binding</keyword>
<comment type="subcellular location">
    <subcellularLocation>
        <location evidence="1">Nucleus</location>
    </subcellularLocation>
</comment>
<dbReference type="PANTHER" id="PTHR23003:SF17">
    <property type="entry name" value="RNA-BINDING PROTEIN PIN4"/>
    <property type="match status" value="1"/>
</dbReference>
<dbReference type="Proteomes" id="UP000199727">
    <property type="component" value="Unassembled WGS sequence"/>
</dbReference>
<evidence type="ECO:0000259" key="12">
    <source>
        <dbReference type="PROSITE" id="PS51938"/>
    </source>
</evidence>
<dbReference type="PROSITE" id="PS50102">
    <property type="entry name" value="RRM"/>
    <property type="match status" value="1"/>
</dbReference>
<evidence type="ECO:0000256" key="9">
    <source>
        <dbReference type="SAM" id="MobiDB-lite"/>
    </source>
</evidence>
<dbReference type="CDD" id="cd02639">
    <property type="entry name" value="R3H_RRM"/>
    <property type="match status" value="1"/>
</dbReference>
<protein>
    <submittedName>
        <fullName evidence="13">Cytoplasmic protein</fullName>
    </submittedName>
</protein>
<evidence type="ECO:0000256" key="5">
    <source>
        <dbReference type="ARBA" id="ARBA00022840"/>
    </source>
</evidence>
<dbReference type="Pfam" id="PF00076">
    <property type="entry name" value="RRM_1"/>
    <property type="match status" value="1"/>
</dbReference>
<feature type="compositionally biased region" description="Gly residues" evidence="9">
    <location>
        <begin position="429"/>
        <end position="442"/>
    </location>
</feature>